<dbReference type="EMBL" id="SPQQ01000001">
    <property type="protein sequence ID" value="TGE39688.1"/>
    <property type="molecule type" value="Genomic_DNA"/>
</dbReference>
<evidence type="ECO:0000313" key="1">
    <source>
        <dbReference type="EMBL" id="TGE39688.1"/>
    </source>
</evidence>
<evidence type="ECO:0000313" key="2">
    <source>
        <dbReference type="Proteomes" id="UP000298460"/>
    </source>
</evidence>
<accession>A0A4Z0RA23</accession>
<dbReference type="Proteomes" id="UP000298460">
    <property type="component" value="Unassembled WGS sequence"/>
</dbReference>
<keyword evidence="2" id="KW-1185">Reference proteome</keyword>
<dbReference type="RefSeq" id="WP_135544627.1">
    <property type="nucleotide sequence ID" value="NZ_SPQQ01000001.1"/>
</dbReference>
<proteinExistence type="predicted"/>
<dbReference type="OrthoDB" id="1799424at2"/>
<name>A0A4Z0RA23_9FIRM</name>
<sequence length="117" mass="12583">MGDIALRHTTQSKLTVKAPTLGSGVPGKFAILGSVAGFARPVLSPVSGVGSFNGSLLFCFRKDIALMSPCVPGWGRRTKNGERRTENGERRDGTFHAHRLMWQGDVSCGKGTFCLPY</sequence>
<gene>
    <name evidence="1" type="ORF">E4K67_01430</name>
</gene>
<dbReference type="AlphaFoldDB" id="A0A4Z0RA23"/>
<protein>
    <submittedName>
        <fullName evidence="1">Uncharacterized protein</fullName>
    </submittedName>
</protein>
<comment type="caution">
    <text evidence="1">The sequence shown here is derived from an EMBL/GenBank/DDBJ whole genome shotgun (WGS) entry which is preliminary data.</text>
</comment>
<organism evidence="1 2">
    <name type="scientific">Desulfosporosinus fructosivorans</name>
    <dbReference type="NCBI Taxonomy" id="2018669"/>
    <lineage>
        <taxon>Bacteria</taxon>
        <taxon>Bacillati</taxon>
        <taxon>Bacillota</taxon>
        <taxon>Clostridia</taxon>
        <taxon>Eubacteriales</taxon>
        <taxon>Desulfitobacteriaceae</taxon>
        <taxon>Desulfosporosinus</taxon>
    </lineage>
</organism>
<reference evidence="1 2" key="1">
    <citation type="submission" date="2019-03" db="EMBL/GenBank/DDBJ databases">
        <title>Draft Genome Sequence of Desulfosporosinus fructosivorans Strain 63.6F, Isolated from Marine Sediment in the Baltic Sea.</title>
        <authorList>
            <person name="Hausmann B."/>
            <person name="Vandieken V."/>
            <person name="Pjevac P."/>
            <person name="Schreck K."/>
            <person name="Herbold C.W."/>
            <person name="Loy A."/>
        </authorList>
    </citation>
    <scope>NUCLEOTIDE SEQUENCE [LARGE SCALE GENOMIC DNA]</scope>
    <source>
        <strain evidence="1 2">63.6F</strain>
    </source>
</reference>